<reference evidence="3 4" key="1">
    <citation type="submission" date="2022-03" db="EMBL/GenBank/DDBJ databases">
        <title>Metagenome-assembled genomes from swine fecal metagenomes.</title>
        <authorList>
            <person name="Holman D.B."/>
            <person name="Kommadath A."/>
        </authorList>
    </citation>
    <scope>NUCLEOTIDE SEQUENCE [LARGE SCALE GENOMIC DNA]</scope>
    <source>
        <strain evidence="3">SUG147</strain>
    </source>
</reference>
<dbReference type="InterPro" id="IPR013096">
    <property type="entry name" value="Cupin_2"/>
</dbReference>
<dbReference type="Pfam" id="PF07883">
    <property type="entry name" value="Cupin_2"/>
    <property type="match status" value="1"/>
</dbReference>
<keyword evidence="1" id="KW-0479">Metal-binding</keyword>
<organism evidence="3 4">
    <name type="scientific">Candidatus Colimorpha enterica</name>
    <dbReference type="NCBI Taxonomy" id="3083063"/>
    <lineage>
        <taxon>Bacteria</taxon>
        <taxon>Pseudomonadati</taxon>
        <taxon>Bacteroidota</taxon>
        <taxon>Bacteroidia</taxon>
        <taxon>Bacteroidales</taxon>
        <taxon>Candidatus Colimorpha</taxon>
    </lineage>
</organism>
<dbReference type="Proteomes" id="UP001139365">
    <property type="component" value="Unassembled WGS sequence"/>
</dbReference>
<evidence type="ECO:0000256" key="1">
    <source>
        <dbReference type="ARBA" id="ARBA00022723"/>
    </source>
</evidence>
<gene>
    <name evidence="3" type="ORF">MR241_01875</name>
</gene>
<name>A0AAE3K104_9BACT</name>
<protein>
    <submittedName>
        <fullName evidence="3">Cupin domain-containing protein</fullName>
    </submittedName>
</protein>
<evidence type="ECO:0000313" key="4">
    <source>
        <dbReference type="Proteomes" id="UP001139365"/>
    </source>
</evidence>
<accession>A0AAE3K104</accession>
<dbReference type="EMBL" id="JALEMU010000032">
    <property type="protein sequence ID" value="MCI5755024.1"/>
    <property type="molecule type" value="Genomic_DNA"/>
</dbReference>
<evidence type="ECO:0000313" key="3">
    <source>
        <dbReference type="EMBL" id="MCI5755024.1"/>
    </source>
</evidence>
<proteinExistence type="predicted"/>
<sequence>MDKLEPKVIDVDKVMPMHCGDSYDSRMILDHVVTGRDGVIQVNHGTVMPHCALGGDTHSEDEIYYILTGHGKLRLDDKVVDVHPNQIIFIPAGVFHALDNSTSDEPMTILTMWKDYRFNDA</sequence>
<comment type="caution">
    <text evidence="3">The sequence shown here is derived from an EMBL/GenBank/DDBJ whole genome shotgun (WGS) entry which is preliminary data.</text>
</comment>
<dbReference type="AlphaFoldDB" id="A0AAE3K104"/>
<dbReference type="GO" id="GO:0046872">
    <property type="term" value="F:metal ion binding"/>
    <property type="evidence" value="ECO:0007669"/>
    <property type="project" value="UniProtKB-KW"/>
</dbReference>
<dbReference type="InterPro" id="IPR014710">
    <property type="entry name" value="RmlC-like_jellyroll"/>
</dbReference>
<dbReference type="PANTHER" id="PTHR35848">
    <property type="entry name" value="OXALATE-BINDING PROTEIN"/>
    <property type="match status" value="1"/>
</dbReference>
<feature type="non-terminal residue" evidence="3">
    <location>
        <position position="121"/>
    </location>
</feature>
<dbReference type="PANTHER" id="PTHR35848:SF6">
    <property type="entry name" value="CUPIN TYPE-2 DOMAIN-CONTAINING PROTEIN"/>
    <property type="match status" value="1"/>
</dbReference>
<dbReference type="SUPFAM" id="SSF51182">
    <property type="entry name" value="RmlC-like cupins"/>
    <property type="match status" value="1"/>
</dbReference>
<feature type="domain" description="Cupin type-2" evidence="2">
    <location>
        <begin position="47"/>
        <end position="112"/>
    </location>
</feature>
<evidence type="ECO:0000259" key="2">
    <source>
        <dbReference type="Pfam" id="PF07883"/>
    </source>
</evidence>
<dbReference type="Gene3D" id="2.60.120.10">
    <property type="entry name" value="Jelly Rolls"/>
    <property type="match status" value="1"/>
</dbReference>
<dbReference type="InterPro" id="IPR051610">
    <property type="entry name" value="GPI/OXD"/>
</dbReference>
<dbReference type="InterPro" id="IPR011051">
    <property type="entry name" value="RmlC_Cupin_sf"/>
</dbReference>